<dbReference type="GO" id="GO:0004252">
    <property type="term" value="F:serine-type endopeptidase activity"/>
    <property type="evidence" value="ECO:0007669"/>
    <property type="project" value="InterPro"/>
</dbReference>
<dbReference type="Pfam" id="PF00089">
    <property type="entry name" value="Trypsin"/>
    <property type="match status" value="1"/>
</dbReference>
<dbReference type="PANTHER" id="PTHR24260:SF134">
    <property type="entry name" value="AT07769P-RELATED"/>
    <property type="match status" value="1"/>
</dbReference>
<dbReference type="InterPro" id="IPR001254">
    <property type="entry name" value="Trypsin_dom"/>
</dbReference>
<gene>
    <name evidence="2" type="ORF">PIBRA_LOCUS1766</name>
</gene>
<dbReference type="AlphaFoldDB" id="A0A9P0SVB2"/>
<dbReference type="PROSITE" id="PS00134">
    <property type="entry name" value="TRYPSIN_HIS"/>
    <property type="match status" value="1"/>
</dbReference>
<dbReference type="PROSITE" id="PS50240">
    <property type="entry name" value="TRYPSIN_DOM"/>
    <property type="match status" value="1"/>
</dbReference>
<dbReference type="SMART" id="SM00020">
    <property type="entry name" value="Tryp_SPc"/>
    <property type="match status" value="1"/>
</dbReference>
<dbReference type="InterPro" id="IPR001314">
    <property type="entry name" value="Peptidase_S1A"/>
</dbReference>
<name>A0A9P0SVB2_PIEBR</name>
<dbReference type="PRINTS" id="PR00722">
    <property type="entry name" value="CHYMOTRYPSIN"/>
</dbReference>
<dbReference type="Gene3D" id="2.40.10.10">
    <property type="entry name" value="Trypsin-like serine proteases"/>
    <property type="match status" value="1"/>
</dbReference>
<evidence type="ECO:0000259" key="1">
    <source>
        <dbReference type="PROSITE" id="PS50240"/>
    </source>
</evidence>
<protein>
    <recommendedName>
        <fullName evidence="1">Peptidase S1 domain-containing protein</fullName>
    </recommendedName>
</protein>
<dbReference type="GO" id="GO:0006508">
    <property type="term" value="P:proteolysis"/>
    <property type="evidence" value="ECO:0007669"/>
    <property type="project" value="InterPro"/>
</dbReference>
<dbReference type="Proteomes" id="UP001152562">
    <property type="component" value="Unassembled WGS sequence"/>
</dbReference>
<dbReference type="InterPro" id="IPR051333">
    <property type="entry name" value="CLIP_Serine_Protease"/>
</dbReference>
<dbReference type="PANTHER" id="PTHR24260">
    <property type="match status" value="1"/>
</dbReference>
<keyword evidence="3" id="KW-1185">Reference proteome</keyword>
<dbReference type="InterPro" id="IPR018114">
    <property type="entry name" value="TRYPSIN_HIS"/>
</dbReference>
<reference evidence="2" key="1">
    <citation type="submission" date="2022-05" db="EMBL/GenBank/DDBJ databases">
        <authorList>
            <person name="Okamura Y."/>
        </authorList>
    </citation>
    <scope>NUCLEOTIDE SEQUENCE</scope>
</reference>
<evidence type="ECO:0000313" key="2">
    <source>
        <dbReference type="EMBL" id="CAH3972468.1"/>
    </source>
</evidence>
<accession>A0A9P0SVB2</accession>
<dbReference type="InterPro" id="IPR009003">
    <property type="entry name" value="Peptidase_S1_PA"/>
</dbReference>
<sequence>MEKFPFVVFMEKLYKYTTHKGVQKLKYLPKCSATALSSTWTLTAAHCVNNENVALETESLFIRYNTTGELQRKKILKGILSPNRQRRNIANDISLVKTDSIQLPFYAKLSSVDYTTLIGQEAILLGYGKTHTSYEKDPGTNYTLKMMDVMLMKCKSLPFIKIYIRICTVPKCGVSEFLCPGDSGGTVLHSSGVIGVHSASLRCFQPKNSPLFGRFNYASIDIPVSPYLDWIRNEITRD</sequence>
<dbReference type="InterPro" id="IPR043504">
    <property type="entry name" value="Peptidase_S1_PA_chymotrypsin"/>
</dbReference>
<dbReference type="EMBL" id="CALOZG010000002">
    <property type="protein sequence ID" value="CAH3972468.1"/>
    <property type="molecule type" value="Genomic_DNA"/>
</dbReference>
<evidence type="ECO:0000313" key="3">
    <source>
        <dbReference type="Proteomes" id="UP001152562"/>
    </source>
</evidence>
<organism evidence="2 3">
    <name type="scientific">Pieris brassicae</name>
    <name type="common">White butterfly</name>
    <name type="synonym">Large white butterfly</name>
    <dbReference type="NCBI Taxonomy" id="7116"/>
    <lineage>
        <taxon>Eukaryota</taxon>
        <taxon>Metazoa</taxon>
        <taxon>Ecdysozoa</taxon>
        <taxon>Arthropoda</taxon>
        <taxon>Hexapoda</taxon>
        <taxon>Insecta</taxon>
        <taxon>Pterygota</taxon>
        <taxon>Neoptera</taxon>
        <taxon>Endopterygota</taxon>
        <taxon>Lepidoptera</taxon>
        <taxon>Glossata</taxon>
        <taxon>Ditrysia</taxon>
        <taxon>Papilionoidea</taxon>
        <taxon>Pieridae</taxon>
        <taxon>Pierinae</taxon>
        <taxon>Pieris</taxon>
    </lineage>
</organism>
<comment type="caution">
    <text evidence="2">The sequence shown here is derived from an EMBL/GenBank/DDBJ whole genome shotgun (WGS) entry which is preliminary data.</text>
</comment>
<proteinExistence type="predicted"/>
<feature type="domain" description="Peptidase S1" evidence="1">
    <location>
        <begin position="1"/>
        <end position="236"/>
    </location>
</feature>
<dbReference type="SUPFAM" id="SSF50494">
    <property type="entry name" value="Trypsin-like serine proteases"/>
    <property type="match status" value="1"/>
</dbReference>